<name>A0A3P7P3N2_DIBLA</name>
<dbReference type="EMBL" id="UYRU01060484">
    <property type="protein sequence ID" value="VDN14822.1"/>
    <property type="molecule type" value="Genomic_DNA"/>
</dbReference>
<reference evidence="3 4" key="1">
    <citation type="submission" date="2018-11" db="EMBL/GenBank/DDBJ databases">
        <authorList>
            <consortium name="Pathogen Informatics"/>
        </authorList>
    </citation>
    <scope>NUCLEOTIDE SEQUENCE [LARGE SCALE GENOMIC DNA]</scope>
</reference>
<dbReference type="Proteomes" id="UP000281553">
    <property type="component" value="Unassembled WGS sequence"/>
</dbReference>
<evidence type="ECO:0000313" key="3">
    <source>
        <dbReference type="EMBL" id="VDN14822.1"/>
    </source>
</evidence>
<sequence length="110" mass="12464">MLHLPLNLQIKDSCFWGREYVLSGSECGNVLVWRRSDAQPVCAIKADEVVVNRLQPHPFLPYLAVSGVDHTIKLIEPSPIPEDQDDESHFEKIEKRKNAAREVLCSVLLT</sequence>
<gene>
    <name evidence="3" type="ORF">DILT_LOCUS10653</name>
</gene>
<dbReference type="InterPro" id="IPR015943">
    <property type="entry name" value="WD40/YVTN_repeat-like_dom_sf"/>
</dbReference>
<keyword evidence="2" id="KW-0677">Repeat</keyword>
<keyword evidence="1" id="KW-0853">WD repeat</keyword>
<dbReference type="GO" id="GO:0005737">
    <property type="term" value="C:cytoplasm"/>
    <property type="evidence" value="ECO:0007669"/>
    <property type="project" value="TreeGrafter"/>
</dbReference>
<proteinExistence type="predicted"/>
<dbReference type="PANTHER" id="PTHR15574:SF21">
    <property type="entry name" value="DDB1- AND CUL4-ASSOCIATED FACTOR 8"/>
    <property type="match status" value="1"/>
</dbReference>
<dbReference type="InterPro" id="IPR036322">
    <property type="entry name" value="WD40_repeat_dom_sf"/>
</dbReference>
<dbReference type="SUPFAM" id="SSF50978">
    <property type="entry name" value="WD40 repeat-like"/>
    <property type="match status" value="1"/>
</dbReference>
<dbReference type="OrthoDB" id="4869960at2759"/>
<evidence type="ECO:0000256" key="2">
    <source>
        <dbReference type="ARBA" id="ARBA00022737"/>
    </source>
</evidence>
<protein>
    <submittedName>
        <fullName evidence="3">Uncharacterized protein</fullName>
    </submittedName>
</protein>
<dbReference type="PANTHER" id="PTHR15574">
    <property type="entry name" value="WD REPEAT DOMAIN-CONTAINING FAMILY"/>
    <property type="match status" value="1"/>
</dbReference>
<evidence type="ECO:0000313" key="4">
    <source>
        <dbReference type="Proteomes" id="UP000281553"/>
    </source>
</evidence>
<accession>A0A3P7P3N2</accession>
<keyword evidence="4" id="KW-1185">Reference proteome</keyword>
<dbReference type="InterPro" id="IPR045151">
    <property type="entry name" value="DCAF8"/>
</dbReference>
<evidence type="ECO:0000256" key="1">
    <source>
        <dbReference type="ARBA" id="ARBA00022574"/>
    </source>
</evidence>
<organism evidence="3 4">
    <name type="scientific">Dibothriocephalus latus</name>
    <name type="common">Fish tapeworm</name>
    <name type="synonym">Diphyllobothrium latum</name>
    <dbReference type="NCBI Taxonomy" id="60516"/>
    <lineage>
        <taxon>Eukaryota</taxon>
        <taxon>Metazoa</taxon>
        <taxon>Spiralia</taxon>
        <taxon>Lophotrochozoa</taxon>
        <taxon>Platyhelminthes</taxon>
        <taxon>Cestoda</taxon>
        <taxon>Eucestoda</taxon>
        <taxon>Diphyllobothriidea</taxon>
        <taxon>Diphyllobothriidae</taxon>
        <taxon>Dibothriocephalus</taxon>
    </lineage>
</organism>
<dbReference type="Gene3D" id="2.130.10.10">
    <property type="entry name" value="YVTN repeat-like/Quinoprotein amine dehydrogenase"/>
    <property type="match status" value="1"/>
</dbReference>
<dbReference type="AlphaFoldDB" id="A0A3P7P3N2"/>
<dbReference type="GO" id="GO:0080008">
    <property type="term" value="C:Cul4-RING E3 ubiquitin ligase complex"/>
    <property type="evidence" value="ECO:0007669"/>
    <property type="project" value="TreeGrafter"/>
</dbReference>